<dbReference type="Pfam" id="PF00454">
    <property type="entry name" value="PI3_PI4_kinase"/>
    <property type="match status" value="1"/>
</dbReference>
<sequence length="1170" mass="130996">MSQQLLLRLFQSEHFNSWMAIEYLFRYPDSVGIQHYLCNELKKFPITEIEFFLPQLCHLLISRTTESVALECFILENCEKSTHMAILTLWYLQAYRSELSSNPFSPTFTVCKRVLNKCQAIVFGENLIEDDKSSLNRGMSPRQVRENTFPALVGIGAMLAGIATPMLTKSAGQIAIAQGRRARAFNNTGNNGLARRRTHTGNVRTPKQSEFPKDEKDEDSSNDQPESSATPPDLDNNQNLIDDESNKEEKPQNKTYIQELVVKAETPDIQVVLASSNENIQEIEDGQTSLFSDPSKINGQSIPDFVKGHKKSLSRSSSSSYPHRRNGINTAALTSPSLDNLHKGSLKKYVSKSSKPRPQSADCSPSNVDHDDDDDYDVISIYRNSTEVSDSTLLDELEENDPERQKRLLKGNYFHSEMQFLLALQDISTRLIIVPREARQSTLRAELTLLNHNLPAEICIPLWCPATTEKPYHHRVVRISPADAVVLNSADRVPYLLMVEVLEGEMSFDMSKLQAQKSLKRFLHDEKRKKGSANTTISSDSNKNVNNVSKNTDEQSKEQSENSGNMDNPVIEVSESGKTEQENAGKQEENDASKSTDEDKNSKAESDGERPVSPLSLSDTSNIITPIPRSLSTSSRSSKRTASIDKLPSIISAPLAPVNETGLQEFATDTVVRSTDSMLQQPKDNRVPSPVPIASNTSHISHTSHTSHTSHSSHTSHAPHAPHVPSALSAPAVFAPAASPVSPAPYTPTTPTLPESNSEYLKQVINRRQSNSADEFAERMRTAAVMLAQLNLANQVRTSSTGEPIQRTKADTEAIRQKIIKEMMCLEEERMMKMKTQGVTSGVGANGGEGGGGEMLEDEKKILIAVNKDDPSAAVFSEDWESKRERIRKASPYGHHPNWRLLSVIVKTGADLRQEQLACQLIREMQRIWQKEKVDVWVRYYRVLVTSDNSGLIETIQNSISIHSIKKDAYAKKLNEKGFMFTLFDYFVKTYGDVSSEAFLRAQDNFMRSLAAYSLVCYILQVKDRHNGNVLLDTEGHLIHIDFGFMLSNSPGSVGFELAPFKLSQEYLDILGGIASEKFAEFKMLLRQAFFALRKHADNFVLLVEMMSKDSKLPCFISGDLTAAHLKDRFQLSLTEPQFEEYLERLIMSSCCNVFTRLYDTFQYYSNGIL</sequence>
<dbReference type="SUPFAM" id="SSF48371">
    <property type="entry name" value="ARM repeat"/>
    <property type="match status" value="1"/>
</dbReference>
<proteinExistence type="inferred from homology"/>
<dbReference type="AlphaFoldDB" id="A0A397TMK3"/>
<dbReference type="InterPro" id="IPR057754">
    <property type="entry name" value="PI4-kinase_beta/PIK1_cat"/>
</dbReference>
<dbReference type="STRING" id="658196.A0A397TMK3"/>
<feature type="region of interest" description="Disordered" evidence="6">
    <location>
        <begin position="675"/>
        <end position="725"/>
    </location>
</feature>
<dbReference type="InterPro" id="IPR049160">
    <property type="entry name" value="PI4KB-PIK1_PIK"/>
</dbReference>
<dbReference type="EMBL" id="QKYT01000048">
    <property type="protein sequence ID" value="RIA96261.1"/>
    <property type="molecule type" value="Genomic_DNA"/>
</dbReference>
<dbReference type="PANTHER" id="PTHR10048:SF22">
    <property type="entry name" value="PHOSPHATIDYLINOSITOL 4-KINASE BETA"/>
    <property type="match status" value="1"/>
</dbReference>
<evidence type="ECO:0000313" key="9">
    <source>
        <dbReference type="EMBL" id="RIA96261.1"/>
    </source>
</evidence>
<keyword evidence="4" id="KW-0808">Transferase</keyword>
<dbReference type="PROSITE" id="PS00915">
    <property type="entry name" value="PI3_4_KINASE_1"/>
    <property type="match status" value="1"/>
</dbReference>
<feature type="domain" description="PIK helical" evidence="8">
    <location>
        <begin position="1"/>
        <end position="118"/>
    </location>
</feature>
<feature type="compositionally biased region" description="Basic and acidic residues" evidence="6">
    <location>
        <begin position="551"/>
        <end position="560"/>
    </location>
</feature>
<dbReference type="SMART" id="SM00146">
    <property type="entry name" value="PI3Kc"/>
    <property type="match status" value="1"/>
</dbReference>
<feature type="compositionally biased region" description="Polar residues" evidence="6">
    <location>
        <begin position="287"/>
        <end position="301"/>
    </location>
</feature>
<dbReference type="InterPro" id="IPR000403">
    <property type="entry name" value="PI3/4_kinase_cat_dom"/>
</dbReference>
<comment type="similarity">
    <text evidence="2">Belongs to the PI3/PI4-kinase family. Type III PI4K subfamily.</text>
</comment>
<feature type="compositionally biased region" description="Polar residues" evidence="6">
    <location>
        <begin position="351"/>
        <end position="367"/>
    </location>
</feature>
<protein>
    <recommendedName>
        <fullName evidence="3">1-phosphatidylinositol 4-kinase</fullName>
        <ecNumber evidence="3">2.7.1.67</ecNumber>
    </recommendedName>
</protein>
<feature type="compositionally biased region" description="Low complexity" evidence="6">
    <location>
        <begin position="541"/>
        <end position="550"/>
    </location>
</feature>
<dbReference type="PROSITE" id="PS50290">
    <property type="entry name" value="PI3_4_KINASE_3"/>
    <property type="match status" value="1"/>
</dbReference>
<dbReference type="CDD" id="cd05168">
    <property type="entry name" value="PI4Kc_III_beta"/>
    <property type="match status" value="1"/>
</dbReference>
<evidence type="ECO:0000256" key="3">
    <source>
        <dbReference type="ARBA" id="ARBA00012169"/>
    </source>
</evidence>
<dbReference type="InterPro" id="IPR021601">
    <property type="entry name" value="Phosphatidylino_kinase_fungi"/>
</dbReference>
<feature type="region of interest" description="Disordered" evidence="6">
    <location>
        <begin position="350"/>
        <end position="375"/>
    </location>
</feature>
<dbReference type="Pfam" id="PF11522">
    <property type="entry name" value="Pik1"/>
    <property type="match status" value="1"/>
</dbReference>
<dbReference type="Proteomes" id="UP000265703">
    <property type="component" value="Unassembled WGS sequence"/>
</dbReference>
<dbReference type="InterPro" id="IPR018936">
    <property type="entry name" value="PI3/4_kinase_CS"/>
</dbReference>
<dbReference type="PROSITE" id="PS51545">
    <property type="entry name" value="PIK_HELICAL"/>
    <property type="match status" value="1"/>
</dbReference>
<feature type="region of interest" description="Disordered" evidence="6">
    <location>
        <begin position="185"/>
        <end position="252"/>
    </location>
</feature>
<name>A0A397TMK3_9GLOM</name>
<dbReference type="GO" id="GO:0004430">
    <property type="term" value="F:1-phosphatidylinositol 4-kinase activity"/>
    <property type="evidence" value="ECO:0007669"/>
    <property type="project" value="UniProtKB-EC"/>
</dbReference>
<dbReference type="PANTHER" id="PTHR10048">
    <property type="entry name" value="PHOSPHATIDYLINOSITOL KINASE"/>
    <property type="match status" value="1"/>
</dbReference>
<dbReference type="GO" id="GO:0046854">
    <property type="term" value="P:phosphatidylinositol phosphate biosynthetic process"/>
    <property type="evidence" value="ECO:0007669"/>
    <property type="project" value="InterPro"/>
</dbReference>
<feature type="compositionally biased region" description="Basic and acidic residues" evidence="6">
    <location>
        <begin position="575"/>
        <end position="610"/>
    </location>
</feature>
<comment type="catalytic activity">
    <reaction evidence="1">
        <text>a 1,2-diacyl-sn-glycero-3-phospho-(1D-myo-inositol) + ATP = a 1,2-diacyl-sn-glycero-3-phospho-(1D-myo-inositol 4-phosphate) + ADP + H(+)</text>
        <dbReference type="Rhea" id="RHEA:19877"/>
        <dbReference type="ChEBI" id="CHEBI:15378"/>
        <dbReference type="ChEBI" id="CHEBI:30616"/>
        <dbReference type="ChEBI" id="CHEBI:57880"/>
        <dbReference type="ChEBI" id="CHEBI:58178"/>
        <dbReference type="ChEBI" id="CHEBI:456216"/>
        <dbReference type="EC" id="2.7.1.67"/>
    </reaction>
</comment>
<evidence type="ECO:0000259" key="8">
    <source>
        <dbReference type="PROSITE" id="PS51545"/>
    </source>
</evidence>
<evidence type="ECO:0000313" key="10">
    <source>
        <dbReference type="Proteomes" id="UP000265703"/>
    </source>
</evidence>
<evidence type="ECO:0000256" key="2">
    <source>
        <dbReference type="ARBA" id="ARBA00006209"/>
    </source>
</evidence>
<keyword evidence="10" id="KW-1185">Reference proteome</keyword>
<dbReference type="Gene3D" id="3.30.1010.10">
    <property type="entry name" value="Phosphatidylinositol 3-kinase Catalytic Subunit, Chain A, domain 4"/>
    <property type="match status" value="1"/>
</dbReference>
<dbReference type="OrthoDB" id="10264149at2759"/>
<dbReference type="InterPro" id="IPR015433">
    <property type="entry name" value="PI3/4_kinase"/>
</dbReference>
<dbReference type="InterPro" id="IPR001263">
    <property type="entry name" value="PI3K_accessory_dom"/>
</dbReference>
<feature type="compositionally biased region" description="Low complexity" evidence="6">
    <location>
        <begin position="623"/>
        <end position="636"/>
    </location>
</feature>
<feature type="compositionally biased region" description="Low complexity" evidence="6">
    <location>
        <begin position="694"/>
        <end position="725"/>
    </location>
</feature>
<dbReference type="InterPro" id="IPR036940">
    <property type="entry name" value="PI3/4_kinase_cat_sf"/>
</dbReference>
<dbReference type="GO" id="GO:0016020">
    <property type="term" value="C:membrane"/>
    <property type="evidence" value="ECO:0007669"/>
    <property type="project" value="TreeGrafter"/>
</dbReference>
<dbReference type="Gene3D" id="6.10.140.1260">
    <property type="match status" value="1"/>
</dbReference>
<organism evidence="9 10">
    <name type="scientific">Glomus cerebriforme</name>
    <dbReference type="NCBI Taxonomy" id="658196"/>
    <lineage>
        <taxon>Eukaryota</taxon>
        <taxon>Fungi</taxon>
        <taxon>Fungi incertae sedis</taxon>
        <taxon>Mucoromycota</taxon>
        <taxon>Glomeromycotina</taxon>
        <taxon>Glomeromycetes</taxon>
        <taxon>Glomerales</taxon>
        <taxon>Glomeraceae</taxon>
        <taxon>Glomus</taxon>
    </lineage>
</organism>
<comment type="caution">
    <text evidence="9">The sequence shown here is derived from an EMBL/GenBank/DDBJ whole genome shotgun (WGS) entry which is preliminary data.</text>
</comment>
<evidence type="ECO:0000256" key="6">
    <source>
        <dbReference type="SAM" id="MobiDB-lite"/>
    </source>
</evidence>
<dbReference type="Gene3D" id="1.25.40.70">
    <property type="entry name" value="Phosphatidylinositol 3-kinase, accessory domain (PIK)"/>
    <property type="match status" value="1"/>
</dbReference>
<reference evidence="9 10" key="1">
    <citation type="submission" date="2018-06" db="EMBL/GenBank/DDBJ databases">
        <title>Comparative genomics reveals the genomic features of Rhizophagus irregularis, R. cerebriforme, R. diaphanum and Gigaspora rosea, and their symbiotic lifestyle signature.</title>
        <authorList>
            <person name="Morin E."/>
            <person name="San Clemente H."/>
            <person name="Chen E.C.H."/>
            <person name="De La Providencia I."/>
            <person name="Hainaut M."/>
            <person name="Kuo A."/>
            <person name="Kohler A."/>
            <person name="Murat C."/>
            <person name="Tang N."/>
            <person name="Roy S."/>
            <person name="Loubradou J."/>
            <person name="Henrissat B."/>
            <person name="Grigoriev I.V."/>
            <person name="Corradi N."/>
            <person name="Roux C."/>
            <person name="Martin F.M."/>
        </authorList>
    </citation>
    <scope>NUCLEOTIDE SEQUENCE [LARGE SCALE GENOMIC DNA]</scope>
    <source>
        <strain evidence="9 10">DAOM 227022</strain>
    </source>
</reference>
<dbReference type="GO" id="GO:0048015">
    <property type="term" value="P:phosphatidylinositol-mediated signaling"/>
    <property type="evidence" value="ECO:0007669"/>
    <property type="project" value="TreeGrafter"/>
</dbReference>
<feature type="region of interest" description="Disordered" evidence="6">
    <location>
        <begin position="524"/>
        <end position="643"/>
    </location>
</feature>
<gene>
    <name evidence="9" type="ORF">C1645_708126</name>
</gene>
<dbReference type="Gene3D" id="1.10.1070.11">
    <property type="entry name" value="Phosphatidylinositol 3-/4-kinase, catalytic domain"/>
    <property type="match status" value="1"/>
</dbReference>
<evidence type="ECO:0000256" key="4">
    <source>
        <dbReference type="ARBA" id="ARBA00022679"/>
    </source>
</evidence>
<dbReference type="SUPFAM" id="SSF56112">
    <property type="entry name" value="Protein kinase-like (PK-like)"/>
    <property type="match status" value="1"/>
</dbReference>
<dbReference type="PROSITE" id="PS00916">
    <property type="entry name" value="PI3_4_KINASE_2"/>
    <property type="match status" value="1"/>
</dbReference>
<accession>A0A397TMK3</accession>
<keyword evidence="5 9" id="KW-0418">Kinase</keyword>
<dbReference type="InterPro" id="IPR016024">
    <property type="entry name" value="ARM-type_fold"/>
</dbReference>
<feature type="domain" description="PI3K/PI4K catalytic" evidence="7">
    <location>
        <begin position="869"/>
        <end position="1155"/>
    </location>
</feature>
<evidence type="ECO:0000256" key="1">
    <source>
        <dbReference type="ARBA" id="ARBA00001686"/>
    </source>
</evidence>
<dbReference type="GO" id="GO:0005737">
    <property type="term" value="C:cytoplasm"/>
    <property type="evidence" value="ECO:0007669"/>
    <property type="project" value="TreeGrafter"/>
</dbReference>
<feature type="compositionally biased region" description="Polar residues" evidence="6">
    <location>
        <begin position="222"/>
        <end position="240"/>
    </location>
</feature>
<dbReference type="InterPro" id="IPR011009">
    <property type="entry name" value="Kinase-like_dom_sf"/>
</dbReference>
<dbReference type="EC" id="2.7.1.67" evidence="3"/>
<evidence type="ECO:0000259" key="7">
    <source>
        <dbReference type="PROSITE" id="PS50290"/>
    </source>
</evidence>
<dbReference type="Pfam" id="PF21245">
    <property type="entry name" value="PI4KB-PIK1_PIK"/>
    <property type="match status" value="1"/>
</dbReference>
<evidence type="ECO:0000256" key="5">
    <source>
        <dbReference type="ARBA" id="ARBA00022777"/>
    </source>
</evidence>
<dbReference type="InterPro" id="IPR042236">
    <property type="entry name" value="PI3K_accessory_sf"/>
</dbReference>
<feature type="compositionally biased region" description="Polar residues" evidence="6">
    <location>
        <begin position="327"/>
        <end position="336"/>
    </location>
</feature>
<feature type="region of interest" description="Disordered" evidence="6">
    <location>
        <begin position="287"/>
        <end position="336"/>
    </location>
</feature>
<dbReference type="FunFam" id="1.10.1070.11:FF:000016">
    <property type="entry name" value="PIK1p Phosphatidylinositol 4-kinase"/>
    <property type="match status" value="1"/>
</dbReference>